<dbReference type="EMBL" id="CP017634">
    <property type="protein sequence ID" value="ATW24052.1"/>
    <property type="molecule type" value="Genomic_DNA"/>
</dbReference>
<dbReference type="AlphaFoldDB" id="A0A3G1KNL0"/>
<gene>
    <name evidence="2" type="ORF">DCMF_03945</name>
</gene>
<reference evidence="2 3" key="1">
    <citation type="submission" date="2016-10" db="EMBL/GenBank/DDBJ databases">
        <title>Complete Genome Sequence of Peptococcaceae strain DCMF.</title>
        <authorList>
            <person name="Edwards R.J."/>
            <person name="Holland S.I."/>
            <person name="Deshpande N.P."/>
            <person name="Wong Y.K."/>
            <person name="Ertan H."/>
            <person name="Manefield M."/>
            <person name="Russell T.L."/>
            <person name="Lee M.J."/>
        </authorList>
    </citation>
    <scope>NUCLEOTIDE SEQUENCE [LARGE SCALE GENOMIC DNA]</scope>
    <source>
        <strain evidence="2 3">DCMF</strain>
    </source>
</reference>
<evidence type="ECO:0000313" key="3">
    <source>
        <dbReference type="Proteomes" id="UP000323521"/>
    </source>
</evidence>
<dbReference type="InterPro" id="IPR002821">
    <property type="entry name" value="Hydantoinase_A"/>
</dbReference>
<feature type="domain" description="Hydantoinase A/oxoprolinase" evidence="1">
    <location>
        <begin position="66"/>
        <end position="319"/>
    </location>
</feature>
<sequence>MPRIIGLDIGGANTKVCLLEKEEGEVVRAKGDSIYYEVWKNPAGLGQVLTSYSLSLTKDFSLSGIALTMTAELCDVFTSKAQGVLFILQLVQEAFGDVPIYVWTTEGVFRRPSEIEKDPMQAAAANWLASAAALAHSPLLGTETVILADMGSTTTDILPVQRGKVLVKGKTDTERLSAGELVYTGLLRTPLHSLMPQIYLDGMLCRGANEYFAVTADVYRLLGRITEQDYDNPTPDGGSRDLAGCAKRLARMISAEPEELGWEQICLIARYLQEKQIGQIMDGIWQVLSRKELSLPRLLVTTGQGSFLLEEAARRLSWETAPWWKMIPGAGPEQVMTAYAVAWLLSSEPGR</sequence>
<protein>
    <recommendedName>
        <fullName evidence="1">Hydantoinase A/oxoprolinase domain-containing protein</fullName>
    </recommendedName>
</protein>
<organism evidence="2 3">
    <name type="scientific">Formimonas warabiya</name>
    <dbReference type="NCBI Taxonomy" id="1761012"/>
    <lineage>
        <taxon>Bacteria</taxon>
        <taxon>Bacillati</taxon>
        <taxon>Bacillota</taxon>
        <taxon>Clostridia</taxon>
        <taxon>Eubacteriales</taxon>
        <taxon>Peptococcaceae</taxon>
        <taxon>Candidatus Formimonas</taxon>
    </lineage>
</organism>
<keyword evidence="3" id="KW-1185">Reference proteome</keyword>
<dbReference type="InterPro" id="IPR002756">
    <property type="entry name" value="MfnF"/>
</dbReference>
<dbReference type="KEGG" id="fwa:DCMF_03945"/>
<evidence type="ECO:0000313" key="2">
    <source>
        <dbReference type="EMBL" id="ATW24052.1"/>
    </source>
</evidence>
<dbReference type="SUPFAM" id="SSF53067">
    <property type="entry name" value="Actin-like ATPase domain"/>
    <property type="match status" value="1"/>
</dbReference>
<dbReference type="OrthoDB" id="1792672at2"/>
<proteinExistence type="predicted"/>
<dbReference type="Proteomes" id="UP000323521">
    <property type="component" value="Chromosome"/>
</dbReference>
<dbReference type="RefSeq" id="WP_148133229.1">
    <property type="nucleotide sequence ID" value="NZ_CP017634.1"/>
</dbReference>
<dbReference type="Gene3D" id="3.30.420.40">
    <property type="match status" value="1"/>
</dbReference>
<dbReference type="Gene3D" id="3.30.420.190">
    <property type="entry name" value="conserved archaeal protein q6m145"/>
    <property type="match status" value="1"/>
</dbReference>
<accession>A0A3G1KNL0</accession>
<dbReference type="NCBIfam" id="TIGR03123">
    <property type="entry name" value="one_C_unchar_1"/>
    <property type="match status" value="1"/>
</dbReference>
<dbReference type="Pfam" id="PF01968">
    <property type="entry name" value="Hydantoinase_A"/>
    <property type="match status" value="1"/>
</dbReference>
<name>A0A3G1KNL0_FORW1</name>
<dbReference type="InterPro" id="IPR043129">
    <property type="entry name" value="ATPase_NBD"/>
</dbReference>
<dbReference type="GO" id="GO:0016787">
    <property type="term" value="F:hydrolase activity"/>
    <property type="evidence" value="ECO:0007669"/>
    <property type="project" value="InterPro"/>
</dbReference>
<evidence type="ECO:0000259" key="1">
    <source>
        <dbReference type="Pfam" id="PF01968"/>
    </source>
</evidence>